<keyword evidence="7" id="KW-0325">Glycoprotein</keyword>
<comment type="function">
    <text evidence="10">Saposin-B stimulates the hydrolysis of galacto-cerebroside sulfate by arylsulfatase A (EC 3.1.6.8), GM1 gangliosides by beta-galactosidase (EC 3.2.1.23) and globotriaosylceramide by alpha-galactosidase A (EC 3.2.1.22). Saposin-B forms a solubilizing complex with the substrates of the sphingolipid hydrolases.</text>
</comment>
<dbReference type="GO" id="GO:0019216">
    <property type="term" value="P:regulation of lipid metabolic process"/>
    <property type="evidence" value="ECO:0007669"/>
    <property type="project" value="TreeGrafter"/>
</dbReference>
<evidence type="ECO:0000256" key="2">
    <source>
        <dbReference type="ARBA" id="ARBA00004613"/>
    </source>
</evidence>
<dbReference type="InterPro" id="IPR008139">
    <property type="entry name" value="SaposinB_dom"/>
</dbReference>
<comment type="subcellular location">
    <subcellularLocation>
        <location evidence="1">Lysosome</location>
    </subcellularLocation>
    <subcellularLocation>
        <location evidence="2">Secreted</location>
    </subcellularLocation>
</comment>
<dbReference type="PANTHER" id="PTHR11480:SF36">
    <property type="entry name" value="PROSAPOSIN"/>
    <property type="match status" value="1"/>
</dbReference>
<dbReference type="FunFam" id="1.10.225.10:FF:000002">
    <property type="entry name" value="prosaposin isoform X2"/>
    <property type="match status" value="1"/>
</dbReference>
<evidence type="ECO:0000256" key="4">
    <source>
        <dbReference type="ARBA" id="ARBA00022729"/>
    </source>
</evidence>
<organism evidence="14 15">
    <name type="scientific">Catharus ustulatus</name>
    <name type="common">Russet-backed thrush</name>
    <name type="synonym">Hylocichla ustulatus</name>
    <dbReference type="NCBI Taxonomy" id="91951"/>
    <lineage>
        <taxon>Eukaryota</taxon>
        <taxon>Metazoa</taxon>
        <taxon>Chordata</taxon>
        <taxon>Craniata</taxon>
        <taxon>Vertebrata</taxon>
        <taxon>Euteleostomi</taxon>
        <taxon>Archelosauria</taxon>
        <taxon>Archosauria</taxon>
        <taxon>Dinosauria</taxon>
        <taxon>Saurischia</taxon>
        <taxon>Theropoda</taxon>
        <taxon>Coelurosauria</taxon>
        <taxon>Aves</taxon>
        <taxon>Neognathae</taxon>
        <taxon>Neoaves</taxon>
        <taxon>Telluraves</taxon>
        <taxon>Australaves</taxon>
        <taxon>Passeriformes</taxon>
        <taxon>Turdidae</taxon>
        <taxon>Catharus</taxon>
    </lineage>
</organism>
<keyword evidence="4" id="KW-0732">Signal</keyword>
<accession>A0A8C3TRV1</accession>
<dbReference type="PANTHER" id="PTHR11480">
    <property type="entry name" value="SAPOSIN-RELATED"/>
    <property type="match status" value="1"/>
</dbReference>
<dbReference type="InterPro" id="IPR051428">
    <property type="entry name" value="Sphingo_Act-Surfact_Prot"/>
</dbReference>
<keyword evidence="8" id="KW-0458">Lysosome</keyword>
<proteinExistence type="predicted"/>
<dbReference type="InterPro" id="IPR003119">
    <property type="entry name" value="SAP_A"/>
</dbReference>
<evidence type="ECO:0000256" key="1">
    <source>
        <dbReference type="ARBA" id="ARBA00004371"/>
    </source>
</evidence>
<evidence type="ECO:0000256" key="5">
    <source>
        <dbReference type="ARBA" id="ARBA00022737"/>
    </source>
</evidence>
<dbReference type="GO" id="GO:0005576">
    <property type="term" value="C:extracellular region"/>
    <property type="evidence" value="ECO:0007669"/>
    <property type="project" value="UniProtKB-SubCell"/>
</dbReference>
<dbReference type="Proteomes" id="UP000694563">
    <property type="component" value="Chromosome 8"/>
</dbReference>
<reference evidence="14" key="2">
    <citation type="submission" date="2025-08" db="UniProtKB">
        <authorList>
            <consortium name="Ensembl"/>
        </authorList>
    </citation>
    <scope>IDENTIFICATION</scope>
</reference>
<evidence type="ECO:0000256" key="7">
    <source>
        <dbReference type="ARBA" id="ARBA00023180"/>
    </source>
</evidence>
<evidence type="ECO:0000313" key="14">
    <source>
        <dbReference type="Ensembl" id="ENSCUSP00005004954.1"/>
    </source>
</evidence>
<reference evidence="14" key="3">
    <citation type="submission" date="2025-09" db="UniProtKB">
        <authorList>
            <consortium name="Ensembl"/>
        </authorList>
    </citation>
    <scope>IDENTIFICATION</scope>
</reference>
<dbReference type="PROSITE" id="PS50015">
    <property type="entry name" value="SAP_B"/>
    <property type="match status" value="1"/>
</dbReference>
<dbReference type="SMART" id="SM00741">
    <property type="entry name" value="SapB"/>
    <property type="match status" value="1"/>
</dbReference>
<keyword evidence="6" id="KW-1015">Disulfide bond</keyword>
<evidence type="ECO:0000256" key="9">
    <source>
        <dbReference type="ARBA" id="ARBA00037231"/>
    </source>
</evidence>
<reference evidence="14" key="1">
    <citation type="submission" date="2020-10" db="EMBL/GenBank/DDBJ databases">
        <title>Catharus ustulatus (Swainson's thrush) genome, bCatUst1, primary haplotype v2.</title>
        <authorList>
            <person name="Delmore K."/>
            <person name="Vafadar M."/>
            <person name="Formenti G."/>
            <person name="Chow W."/>
            <person name="Pelan S."/>
            <person name="Howe K."/>
            <person name="Rhie A."/>
            <person name="Mountcastle J."/>
            <person name="Haase B."/>
            <person name="Fedrigo O."/>
            <person name="Jarvis E.D."/>
        </authorList>
    </citation>
    <scope>NUCLEOTIDE SEQUENCE [LARGE SCALE GENOMIC DNA]</scope>
</reference>
<evidence type="ECO:0000259" key="12">
    <source>
        <dbReference type="PROSITE" id="PS50015"/>
    </source>
</evidence>
<evidence type="ECO:0000256" key="3">
    <source>
        <dbReference type="ARBA" id="ARBA00022525"/>
    </source>
</evidence>
<protein>
    <recommendedName>
        <fullName evidence="11">Prosaposin</fullName>
    </recommendedName>
</protein>
<evidence type="ECO:0000256" key="6">
    <source>
        <dbReference type="ARBA" id="ARBA00023157"/>
    </source>
</evidence>
<evidence type="ECO:0000259" key="13">
    <source>
        <dbReference type="PROSITE" id="PS51110"/>
    </source>
</evidence>
<dbReference type="GO" id="GO:0016020">
    <property type="term" value="C:membrane"/>
    <property type="evidence" value="ECO:0007669"/>
    <property type="project" value="GOC"/>
</dbReference>
<dbReference type="Gene3D" id="1.10.225.10">
    <property type="entry name" value="Saposin-like"/>
    <property type="match status" value="2"/>
</dbReference>
<dbReference type="Pfam" id="PF05184">
    <property type="entry name" value="SapB_1"/>
    <property type="match status" value="1"/>
</dbReference>
<dbReference type="GO" id="GO:0006665">
    <property type="term" value="P:sphingolipid metabolic process"/>
    <property type="evidence" value="ECO:0007669"/>
    <property type="project" value="InterPro"/>
</dbReference>
<evidence type="ECO:0000256" key="8">
    <source>
        <dbReference type="ARBA" id="ARBA00023228"/>
    </source>
</evidence>
<evidence type="ECO:0000256" key="10">
    <source>
        <dbReference type="ARBA" id="ARBA00037606"/>
    </source>
</evidence>
<dbReference type="InterPro" id="IPR007856">
    <property type="entry name" value="SapB_1"/>
</dbReference>
<name>A0A8C3TRV1_CATUS</name>
<keyword evidence="5" id="KW-0677">Repeat</keyword>
<keyword evidence="15" id="KW-1185">Reference proteome</keyword>
<dbReference type="SUPFAM" id="SSF47862">
    <property type="entry name" value="Saposin"/>
    <property type="match status" value="1"/>
</dbReference>
<evidence type="ECO:0000256" key="11">
    <source>
        <dbReference type="ARBA" id="ARBA00040265"/>
    </source>
</evidence>
<evidence type="ECO:0000313" key="15">
    <source>
        <dbReference type="Proteomes" id="UP000694563"/>
    </source>
</evidence>
<dbReference type="GO" id="GO:0007193">
    <property type="term" value="P:adenylate cyclase-inhibiting G protein-coupled receptor signaling pathway"/>
    <property type="evidence" value="ECO:0007669"/>
    <property type="project" value="TreeGrafter"/>
</dbReference>
<dbReference type="InterPro" id="IPR011001">
    <property type="entry name" value="Saposin-like"/>
</dbReference>
<dbReference type="Ensembl" id="ENSCUST00005005160.1">
    <property type="protein sequence ID" value="ENSCUSP00005004954.1"/>
    <property type="gene ID" value="ENSCUSG00005003194.1"/>
</dbReference>
<dbReference type="SMART" id="SM00162">
    <property type="entry name" value="SAPA"/>
    <property type="match status" value="1"/>
</dbReference>
<dbReference type="InterPro" id="IPR008373">
    <property type="entry name" value="Saposin"/>
</dbReference>
<dbReference type="Pfam" id="PF02199">
    <property type="entry name" value="SapA"/>
    <property type="match status" value="1"/>
</dbReference>
<feature type="domain" description="Saposin A-type" evidence="13">
    <location>
        <begin position="26"/>
        <end position="66"/>
    </location>
</feature>
<dbReference type="PROSITE" id="PS51110">
    <property type="entry name" value="SAP_A"/>
    <property type="match status" value="1"/>
</dbReference>
<feature type="domain" description="Saposin B-type" evidence="12">
    <location>
        <begin position="68"/>
        <end position="149"/>
    </location>
</feature>
<keyword evidence="3" id="KW-0964">Secreted</keyword>
<dbReference type="PRINTS" id="PR01797">
    <property type="entry name" value="SAPOSIN"/>
</dbReference>
<sequence length="256" mass="27791">MGKSGLEPAGTRRAAPALLGLGRSAGASPLHECGERPEDWCRDVATAAKCGALELCRLTAWDRALGVTGIPCHLCQVAVSVVGKILQDNRTEEKLRVFLDKKCQYLPFQDWSVKCKRMVDTGILVLVQLGKQSEPKVVCGTIKLCQRRHRPTGTSEEQQAPPAATGPTQDFADLISPFMANVPLLLHPQDLPHGEGTEEVCGDCLQLVTAVQQELGTNTAFAWELLGHAKRVCETLSPDLAQRVRDSHRGLGWKGP</sequence>
<dbReference type="AlphaFoldDB" id="A0A8C3TRV1"/>
<dbReference type="GO" id="GO:0005764">
    <property type="term" value="C:lysosome"/>
    <property type="evidence" value="ECO:0007669"/>
    <property type="project" value="InterPro"/>
</dbReference>
<comment type="function">
    <text evidence="9">Saposin-D is a specific sphingomyelin phosphodiesterase activator (EC 3.1.4.12).</text>
</comment>